<dbReference type="GO" id="GO:0016787">
    <property type="term" value="F:hydrolase activity"/>
    <property type="evidence" value="ECO:0007669"/>
    <property type="project" value="InterPro"/>
</dbReference>
<dbReference type="STRING" id="1285928.SAMN04487894_113105"/>
<dbReference type="SUPFAM" id="SSF89372">
    <property type="entry name" value="Fucose-specific lectin"/>
    <property type="match status" value="1"/>
</dbReference>
<evidence type="ECO:0000313" key="3">
    <source>
        <dbReference type="Proteomes" id="UP000198757"/>
    </source>
</evidence>
<dbReference type="EMBL" id="FMZO01000013">
    <property type="protein sequence ID" value="SDD78519.1"/>
    <property type="molecule type" value="Genomic_DNA"/>
</dbReference>
<name>A0A1G6XK04_NIADE</name>
<reference evidence="3" key="1">
    <citation type="submission" date="2016-10" db="EMBL/GenBank/DDBJ databases">
        <authorList>
            <person name="Varghese N."/>
            <person name="Submissions S."/>
        </authorList>
    </citation>
    <scope>NUCLEOTIDE SEQUENCE [LARGE SCALE GENOMIC DNA]</scope>
    <source>
        <strain evidence="3">DSM 25811 / CCM 8410 / LMG 26954 / E90</strain>
    </source>
</reference>
<dbReference type="Proteomes" id="UP000198757">
    <property type="component" value="Unassembled WGS sequence"/>
</dbReference>
<dbReference type="SUPFAM" id="SSF56300">
    <property type="entry name" value="Metallo-dependent phosphatases"/>
    <property type="match status" value="1"/>
</dbReference>
<proteinExistence type="predicted"/>
<dbReference type="Gene3D" id="3.60.21.10">
    <property type="match status" value="1"/>
</dbReference>
<evidence type="ECO:0000259" key="1">
    <source>
        <dbReference type="Pfam" id="PF00149"/>
    </source>
</evidence>
<accession>A0A1G6XK04</accession>
<dbReference type="OrthoDB" id="606379at2"/>
<feature type="domain" description="Calcineurin-like phosphoesterase" evidence="1">
    <location>
        <begin position="214"/>
        <end position="467"/>
    </location>
</feature>
<protein>
    <submittedName>
        <fullName evidence="2">Calcineurin-like phosphoesterase</fullName>
    </submittedName>
</protein>
<dbReference type="AlphaFoldDB" id="A0A1G6XK04"/>
<dbReference type="InterPro" id="IPR004843">
    <property type="entry name" value="Calcineurin-like_PHP"/>
</dbReference>
<dbReference type="RefSeq" id="WP_090391941.1">
    <property type="nucleotide sequence ID" value="NZ_FMZO01000013.1"/>
</dbReference>
<gene>
    <name evidence="2" type="ORF">SAMN04487894_113105</name>
</gene>
<organism evidence="2 3">
    <name type="scientific">Niabella drilacis (strain DSM 25811 / CCM 8410 / CCUG 62505 / LMG 26954 / E90)</name>
    <dbReference type="NCBI Taxonomy" id="1285928"/>
    <lineage>
        <taxon>Bacteria</taxon>
        <taxon>Pseudomonadati</taxon>
        <taxon>Bacteroidota</taxon>
        <taxon>Chitinophagia</taxon>
        <taxon>Chitinophagales</taxon>
        <taxon>Chitinophagaceae</taxon>
        <taxon>Niabella</taxon>
    </lineage>
</organism>
<sequence>MSSSFQNPRNPLAALWASATESYLRRQHPDLSIREIRQLPFMQGVFEHLDQLKQKKRVPKPPDQAAAKETGNALSIARAAYYSQAFFDVAVTGAAYKENSRDEIYELYIAGLELCHSVDNTVDFSTDDLIGFALCVLVYIWMLGGPENLSRLEEALLNSLLNSSKLTQEQRDKVQAFWDQPHYGLTEMQYRDAGDSAYKNYGVINWRIPDNAQIVMIGDWGTSMDDAREFLKALWKQAYRQYPGRKIVFLHLGDIYYCGLPYECYYNFQDVFARVSAELQQDRDIDPNKFDPHPPIFTIPGNHEYYSYGYGYFELLDNLKQGQQCSFFCLRTENNHWQFLGMDTGQADGNGLLSFLQSFSDFVKSTVLDKLPHWNWVTWVSNLVVTTYEDFVGPFEPELRNNELKWIKDRLNEFGGKTIMLSHHQLFSRKAMIDHKSPQYQNTWLDAHFSPYFKDQIAAWYWGHEHAFAVYYDGLLGLNKGRLLGSSSYEVTDKADDPYEKNYPMVAFAPNMNEHLVDQTGSDEKKKLYSHVGAIMSLKDTEIDVKYYQFPAWSQLVEMPANAQLKEIPQVAETIKPAPFMNLKPYWIGNVPVKEKVVVTNHSPAVAVWNETLYMVYVNGNDLDDGLSLCSVKISDIHLENKRLKANWNGPQSIQAGGRKITTGHSPAIIAVNSILYLFYIDKNSTLQGISRAVNGSEWTSLNVGGQATGDAAPVVCFFQGRIYLVYREKGSKNNLCWAYYDLNPGSMGDWKDFGRLQDTKGAVLESPNTPALAADAYHLYMTYRKKDGTVIKWAVGTPSGPAPDRYHNNISWQQMGTIDEKHYTESGMGLAYASGAFIMVYTSSNGNLTQCALSGTGKDSLGTWIGGNTVRPATEYTKDGTIKTDTARSKFVAQIGITVGGGVLVYRGLDKDEIYWAYY</sequence>
<dbReference type="Gene3D" id="2.120.10.70">
    <property type="entry name" value="Fucose-specific lectin"/>
    <property type="match status" value="1"/>
</dbReference>
<keyword evidence="3" id="KW-1185">Reference proteome</keyword>
<evidence type="ECO:0000313" key="2">
    <source>
        <dbReference type="EMBL" id="SDD78519.1"/>
    </source>
</evidence>
<dbReference type="InterPro" id="IPR029052">
    <property type="entry name" value="Metallo-depent_PP-like"/>
</dbReference>
<dbReference type="Pfam" id="PF00149">
    <property type="entry name" value="Metallophos"/>
    <property type="match status" value="1"/>
</dbReference>